<keyword evidence="3" id="KW-0812">Transmembrane</keyword>
<dbReference type="Gene3D" id="2.60.40.1120">
    <property type="entry name" value="Carboxypeptidase-like, regulatory domain"/>
    <property type="match status" value="2"/>
</dbReference>
<dbReference type="GO" id="GO:0030246">
    <property type="term" value="F:carbohydrate binding"/>
    <property type="evidence" value="ECO:0007669"/>
    <property type="project" value="InterPro"/>
</dbReference>
<evidence type="ECO:0000256" key="4">
    <source>
        <dbReference type="SAM" id="SignalP"/>
    </source>
</evidence>
<gene>
    <name evidence="5" type="ORF">SAMN05216555_10382</name>
</gene>
<evidence type="ECO:0000256" key="2">
    <source>
        <dbReference type="SAM" id="MobiDB-lite"/>
    </source>
</evidence>
<protein>
    <submittedName>
        <fullName evidence="5">Carboxypeptidase regulatory-like domain-containing protein</fullName>
    </submittedName>
</protein>
<evidence type="ECO:0000313" key="5">
    <source>
        <dbReference type="EMBL" id="SDI55734.1"/>
    </source>
</evidence>
<evidence type="ECO:0000256" key="3">
    <source>
        <dbReference type="SAM" id="Phobius"/>
    </source>
</evidence>
<keyword evidence="3" id="KW-1133">Transmembrane helix</keyword>
<sequence>MARAISKARLRLVLLLTLLTGMVFAGVVPAHAAGTASISGTVTVPAGADVTQTVVLLLVETPEGYTMPDAEITPDATGAYTFAEIWPGRYKIVFAHPATTVVWNGGASTEETAPWIELAEGQSVTGADATLALAGSIAGTVSFAAGADPEQVVVSAFLDGSYDFPVTATATDPDGQYILENLAPGSYKLNFMGSAASVWNGNSLSPETAPAIVVAEGSAITGEDVTITVDPGAGSISGTVVRLGGGGVEGTLVEVRDLSGMPITETNAAADGTYTLSSLAAGLYKVSIHPSPIGSDPVWYGGTDQATATPIEVAASAAVTGIDFTLPAAASLSGTVAGYDGEAPLMVQVYPLSNHPRYGPPLGYTMVNPDGSYTVSGLPTGQVKVRLFGEIGGYANEWYGGDIRTTTVLNVTEGQTTSGINFTAVPEAVIAGQVKSPFPPDRTTVRVLNEAGNEAGDALPAEDGSYEVFGLPAGSYTVEFQASTDDGSMTSWYGGKTLASAATVTVAAGQTVTGIDSDVVKKPAPPRKPTETVPPQKPAGSATSAQKPADAEPSQEPAEVAAAATTVEPAGTATTPQAAANTAGVQRASATGAAPVKAGDEAKVGDLAPTGEAADTGSPATTGTPAAAGDLAEASAPANLAPLGLALGVLGAAGVAIFLTARFRARR</sequence>
<dbReference type="SUPFAM" id="SSF49452">
    <property type="entry name" value="Starch-binding domain-like"/>
    <property type="match status" value="2"/>
</dbReference>
<feature type="compositionally biased region" description="Low complexity" evidence="2">
    <location>
        <begin position="551"/>
        <end position="584"/>
    </location>
</feature>
<dbReference type="InterPro" id="IPR013784">
    <property type="entry name" value="Carb-bd-like_fold"/>
</dbReference>
<dbReference type="InterPro" id="IPR008969">
    <property type="entry name" value="CarboxyPept-like_regulatory"/>
</dbReference>
<keyword evidence="6" id="KW-1185">Reference proteome</keyword>
<keyword evidence="5" id="KW-0378">Hydrolase</keyword>
<name>A0A1G8LJ57_9MICC</name>
<dbReference type="EMBL" id="FNEI01000003">
    <property type="protein sequence ID" value="SDI55734.1"/>
    <property type="molecule type" value="Genomic_DNA"/>
</dbReference>
<accession>A0A1G8LJ57</accession>
<keyword evidence="3" id="KW-0472">Membrane</keyword>
<dbReference type="RefSeq" id="WP_074587342.1">
    <property type="nucleotide sequence ID" value="NZ_FNEI01000003.1"/>
</dbReference>
<organism evidence="5 6">
    <name type="scientific">Arthrobacter cupressi</name>
    <dbReference type="NCBI Taxonomy" id="1045773"/>
    <lineage>
        <taxon>Bacteria</taxon>
        <taxon>Bacillati</taxon>
        <taxon>Actinomycetota</taxon>
        <taxon>Actinomycetes</taxon>
        <taxon>Micrococcales</taxon>
        <taxon>Micrococcaceae</taxon>
        <taxon>Arthrobacter</taxon>
    </lineage>
</organism>
<dbReference type="PANTHER" id="PTHR23303">
    <property type="entry name" value="CARBOXYPEPTIDASE REGULATORY REGION-CONTAINING"/>
    <property type="match status" value="1"/>
</dbReference>
<keyword evidence="1 4" id="KW-0732">Signal</keyword>
<dbReference type="OrthoDB" id="3771655at2"/>
<dbReference type="SUPFAM" id="SSF49464">
    <property type="entry name" value="Carboxypeptidase regulatory domain-like"/>
    <property type="match status" value="1"/>
</dbReference>
<feature type="chain" id="PRO_5043512093" evidence="4">
    <location>
        <begin position="33"/>
        <end position="667"/>
    </location>
</feature>
<dbReference type="STRING" id="1045773.SAMN05216555_10382"/>
<dbReference type="GO" id="GO:0004180">
    <property type="term" value="F:carboxypeptidase activity"/>
    <property type="evidence" value="ECO:0007669"/>
    <property type="project" value="UniProtKB-KW"/>
</dbReference>
<evidence type="ECO:0000256" key="1">
    <source>
        <dbReference type="ARBA" id="ARBA00022729"/>
    </source>
</evidence>
<dbReference type="InterPro" id="IPR051417">
    <property type="entry name" value="SDr/BOS_complex"/>
</dbReference>
<dbReference type="AlphaFoldDB" id="A0A1G8LJ57"/>
<keyword evidence="5" id="KW-0645">Protease</keyword>
<feature type="compositionally biased region" description="Low complexity" evidence="2">
    <location>
        <begin position="613"/>
        <end position="627"/>
    </location>
</feature>
<feature type="signal peptide" evidence="4">
    <location>
        <begin position="1"/>
        <end position="32"/>
    </location>
</feature>
<reference evidence="6" key="1">
    <citation type="submission" date="2016-10" db="EMBL/GenBank/DDBJ databases">
        <authorList>
            <person name="Varghese N."/>
            <person name="Submissions S."/>
        </authorList>
    </citation>
    <scope>NUCLEOTIDE SEQUENCE [LARGE SCALE GENOMIC DNA]</scope>
    <source>
        <strain evidence="6">CGMCC 1.10783</strain>
    </source>
</reference>
<evidence type="ECO:0000313" key="6">
    <source>
        <dbReference type="Proteomes" id="UP000182130"/>
    </source>
</evidence>
<proteinExistence type="predicted"/>
<keyword evidence="5" id="KW-0121">Carboxypeptidase</keyword>
<feature type="transmembrane region" description="Helical" evidence="3">
    <location>
        <begin position="640"/>
        <end position="661"/>
    </location>
</feature>
<feature type="region of interest" description="Disordered" evidence="2">
    <location>
        <begin position="517"/>
        <end position="627"/>
    </location>
</feature>
<dbReference type="Proteomes" id="UP000182130">
    <property type="component" value="Unassembled WGS sequence"/>
</dbReference>